<dbReference type="GO" id="GO:0003723">
    <property type="term" value="F:RNA binding"/>
    <property type="evidence" value="ECO:0007669"/>
    <property type="project" value="InterPro"/>
</dbReference>
<dbReference type="EMBL" id="JAAYEE010000146">
    <property type="protein sequence ID" value="NLW35602.1"/>
    <property type="molecule type" value="Genomic_DNA"/>
</dbReference>
<dbReference type="Proteomes" id="UP000777265">
    <property type="component" value="Unassembled WGS sequence"/>
</dbReference>
<evidence type="ECO:0000259" key="5">
    <source>
        <dbReference type="Pfam" id="PF22020"/>
    </source>
</evidence>
<dbReference type="PANTHER" id="PTHR47313">
    <property type="entry name" value="RIBOSOMAL RNA LARGE SUBUNIT METHYLTRANSFERASE K/L"/>
    <property type="match status" value="1"/>
</dbReference>
<evidence type="ECO:0000259" key="3">
    <source>
        <dbReference type="Pfam" id="PF01170"/>
    </source>
</evidence>
<dbReference type="Pfam" id="PF02926">
    <property type="entry name" value="THUMP"/>
    <property type="match status" value="1"/>
</dbReference>
<accession>A0A971M559</accession>
<organism evidence="6 7">
    <name type="scientific">Syntrophorhabdus aromaticivorans</name>
    <dbReference type="NCBI Taxonomy" id="328301"/>
    <lineage>
        <taxon>Bacteria</taxon>
        <taxon>Pseudomonadati</taxon>
        <taxon>Thermodesulfobacteriota</taxon>
        <taxon>Syntrophorhabdia</taxon>
        <taxon>Syntrophorhabdales</taxon>
        <taxon>Syntrophorhabdaceae</taxon>
        <taxon>Syntrophorhabdus</taxon>
    </lineage>
</organism>
<protein>
    <submittedName>
        <fullName evidence="6">Class I SAM-dependent RNA methyltransferase</fullName>
    </submittedName>
</protein>
<dbReference type="Gene3D" id="3.40.50.150">
    <property type="entry name" value="Vaccinia Virus protein VP39"/>
    <property type="match status" value="1"/>
</dbReference>
<dbReference type="GO" id="GO:0070043">
    <property type="term" value="F:rRNA (guanine-N7-)-methyltransferase activity"/>
    <property type="evidence" value="ECO:0007669"/>
    <property type="project" value="TreeGrafter"/>
</dbReference>
<dbReference type="InterPro" id="IPR002052">
    <property type="entry name" value="DNA_methylase_N6_adenine_CS"/>
</dbReference>
<comment type="caution">
    <text evidence="6">The sequence shown here is derived from an EMBL/GenBank/DDBJ whole genome shotgun (WGS) entry which is preliminary data.</text>
</comment>
<keyword evidence="1 6" id="KW-0489">Methyltransferase</keyword>
<keyword evidence="2" id="KW-0808">Transferase</keyword>
<evidence type="ECO:0000259" key="4">
    <source>
        <dbReference type="Pfam" id="PF02926"/>
    </source>
</evidence>
<evidence type="ECO:0000313" key="7">
    <source>
        <dbReference type="Proteomes" id="UP000777265"/>
    </source>
</evidence>
<evidence type="ECO:0000256" key="1">
    <source>
        <dbReference type="ARBA" id="ARBA00022603"/>
    </source>
</evidence>
<evidence type="ECO:0000313" key="6">
    <source>
        <dbReference type="EMBL" id="NLW35602.1"/>
    </source>
</evidence>
<gene>
    <name evidence="6" type="ORF">GXY80_09010</name>
</gene>
<sequence length="386" mass="43403">MAKYTLVATCSFGLESVVAQELRWLGYSGLTVENGRVTFNGDEKDIARCNIWLRTADRVLIKIGEFKATDFEGLFRGTLDTGWEELVPVDGKMYVIGKSVRSVLSSVRDCQSIVKKAIIQAMRRKYHVTQFPETGPLYKVEISLLKDVATLTIDTTGNGLHKRGYREESGEAPLRENLAAALVILSRWTPDRILADPLCGAGTIAIEAALIGRNMAPGLRRTFVSEKWEQIPGDTWRSVREDAVARRNGTSFRIPASDRDGKAVKKARENALRAGVGDFIGFQKLPIEDFRSRKKYGCIVCNPPYGERMGESKEVEGLYKSMGGVFSKLAGWSFFILTAHPRFETLFGRKADRNRKLYNGNIRCYYYEYFGQLPPRRTAGGMEHRD</sequence>
<dbReference type="PROSITE" id="PS00092">
    <property type="entry name" value="N6_MTASE"/>
    <property type="match status" value="1"/>
</dbReference>
<dbReference type="InterPro" id="IPR054170">
    <property type="entry name" value="RlmL_1st"/>
</dbReference>
<dbReference type="GO" id="GO:0008990">
    <property type="term" value="F:rRNA (guanine-N2-)-methyltransferase activity"/>
    <property type="evidence" value="ECO:0007669"/>
    <property type="project" value="TreeGrafter"/>
</dbReference>
<evidence type="ECO:0000256" key="2">
    <source>
        <dbReference type="ARBA" id="ARBA00022679"/>
    </source>
</evidence>
<feature type="domain" description="RlmL ferredoxin-like" evidence="5">
    <location>
        <begin position="5"/>
        <end position="60"/>
    </location>
</feature>
<dbReference type="InterPro" id="IPR004114">
    <property type="entry name" value="THUMP_dom"/>
</dbReference>
<dbReference type="Gene3D" id="3.30.2130.30">
    <property type="match status" value="1"/>
</dbReference>
<dbReference type="AlphaFoldDB" id="A0A971M559"/>
<proteinExistence type="predicted"/>
<dbReference type="PANTHER" id="PTHR47313:SF1">
    <property type="entry name" value="RIBOSOMAL RNA LARGE SUBUNIT METHYLTRANSFERASE K_L"/>
    <property type="match status" value="1"/>
</dbReference>
<dbReference type="Pfam" id="PF01170">
    <property type="entry name" value="UPF0020"/>
    <property type="match status" value="1"/>
</dbReference>
<name>A0A971M559_9BACT</name>
<feature type="domain" description="Ribosomal RNA large subunit methyltransferase K/L-like methyltransferase" evidence="3">
    <location>
        <begin position="163"/>
        <end position="366"/>
    </location>
</feature>
<dbReference type="InterPro" id="IPR000241">
    <property type="entry name" value="RlmKL-like_Mtase"/>
</dbReference>
<dbReference type="CDD" id="cd11715">
    <property type="entry name" value="THUMP_AdoMetMT"/>
    <property type="match status" value="1"/>
</dbReference>
<reference evidence="6" key="1">
    <citation type="journal article" date="2020" name="Biotechnol. Biofuels">
        <title>New insights from the biogas microbiome by comprehensive genome-resolved metagenomics of nearly 1600 species originating from multiple anaerobic digesters.</title>
        <authorList>
            <person name="Campanaro S."/>
            <person name="Treu L."/>
            <person name="Rodriguez-R L.M."/>
            <person name="Kovalovszki A."/>
            <person name="Ziels R.M."/>
            <person name="Maus I."/>
            <person name="Zhu X."/>
            <person name="Kougias P.G."/>
            <person name="Basile A."/>
            <person name="Luo G."/>
            <person name="Schluter A."/>
            <person name="Konstantinidis K.T."/>
            <person name="Angelidaki I."/>
        </authorList>
    </citation>
    <scope>NUCLEOTIDE SEQUENCE</scope>
    <source>
        <strain evidence="6">AS06rmzACSIP_7</strain>
    </source>
</reference>
<feature type="domain" description="THUMP" evidence="4">
    <location>
        <begin position="68"/>
        <end position="154"/>
    </location>
</feature>
<dbReference type="SUPFAM" id="SSF53335">
    <property type="entry name" value="S-adenosyl-L-methionine-dependent methyltransferases"/>
    <property type="match status" value="1"/>
</dbReference>
<dbReference type="Pfam" id="PF22020">
    <property type="entry name" value="RlmL_1st"/>
    <property type="match status" value="1"/>
</dbReference>
<dbReference type="InterPro" id="IPR029063">
    <property type="entry name" value="SAM-dependent_MTases_sf"/>
</dbReference>
<reference evidence="6" key="2">
    <citation type="submission" date="2020-01" db="EMBL/GenBank/DDBJ databases">
        <authorList>
            <person name="Campanaro S."/>
        </authorList>
    </citation>
    <scope>NUCLEOTIDE SEQUENCE</scope>
    <source>
        <strain evidence="6">AS06rmzACSIP_7</strain>
    </source>
</reference>